<dbReference type="EMBL" id="JBHTAB010000008">
    <property type="protein sequence ID" value="MFC7130568.1"/>
    <property type="molecule type" value="Genomic_DNA"/>
</dbReference>
<sequence>MGDIEPVRVTLDSGKEREYDAVVLFEDVDWMDESPFTPNKWLVGIDEEAEVLDIIQREKVSVIQTELYSINKTTLGELVYTHLPDDTDDLSEATQFTKFAEVARRALGHGYYAEE</sequence>
<dbReference type="AlphaFoldDB" id="A0ABD5XH67"/>
<protein>
    <submittedName>
        <fullName evidence="1">Uncharacterized protein</fullName>
    </submittedName>
</protein>
<gene>
    <name evidence="1" type="ORF">ACFQI8_14350</name>
</gene>
<organism evidence="1 2">
    <name type="scientific">Haloferax chudinovii</name>
    <dbReference type="NCBI Taxonomy" id="1109010"/>
    <lineage>
        <taxon>Archaea</taxon>
        <taxon>Methanobacteriati</taxon>
        <taxon>Methanobacteriota</taxon>
        <taxon>Stenosarchaea group</taxon>
        <taxon>Halobacteria</taxon>
        <taxon>Halobacteriales</taxon>
        <taxon>Haloferacaceae</taxon>
        <taxon>Haloferax</taxon>
    </lineage>
</organism>
<evidence type="ECO:0000313" key="1">
    <source>
        <dbReference type="EMBL" id="MFC7130568.1"/>
    </source>
</evidence>
<evidence type="ECO:0000313" key="2">
    <source>
        <dbReference type="Proteomes" id="UP001596460"/>
    </source>
</evidence>
<dbReference type="RefSeq" id="WP_390245928.1">
    <property type="nucleotide sequence ID" value="NZ_JBHTAB010000008.1"/>
</dbReference>
<comment type="caution">
    <text evidence="1">The sequence shown here is derived from an EMBL/GenBank/DDBJ whole genome shotgun (WGS) entry which is preliminary data.</text>
</comment>
<keyword evidence="2" id="KW-1185">Reference proteome</keyword>
<proteinExistence type="predicted"/>
<name>A0ABD5XH67_9EURY</name>
<dbReference type="Proteomes" id="UP001596460">
    <property type="component" value="Unassembled WGS sequence"/>
</dbReference>
<accession>A0ABD5XH67</accession>
<reference evidence="1 2" key="1">
    <citation type="journal article" date="2019" name="Int. J. Syst. Evol. Microbiol.">
        <title>The Global Catalogue of Microorganisms (GCM) 10K type strain sequencing project: providing services to taxonomists for standard genome sequencing and annotation.</title>
        <authorList>
            <consortium name="The Broad Institute Genomics Platform"/>
            <consortium name="The Broad Institute Genome Sequencing Center for Infectious Disease"/>
            <person name="Wu L."/>
            <person name="Ma J."/>
        </authorList>
    </citation>
    <scope>NUCLEOTIDE SEQUENCE [LARGE SCALE GENOMIC DNA]</scope>
    <source>
        <strain evidence="1 2">DSM 26526</strain>
    </source>
</reference>